<dbReference type="InterPro" id="IPR007060">
    <property type="entry name" value="FtsL/DivIC"/>
</dbReference>
<evidence type="ECO:0000313" key="2">
    <source>
        <dbReference type="Proteomes" id="UP000316313"/>
    </source>
</evidence>
<dbReference type="EMBL" id="CP038141">
    <property type="protein sequence ID" value="QDH17819.1"/>
    <property type="molecule type" value="Genomic_DNA"/>
</dbReference>
<dbReference type="Proteomes" id="UP000316313">
    <property type="component" value="Chromosome"/>
</dbReference>
<dbReference type="KEGG" id="ssam:E3D00_09750"/>
<sequence>MGLRKILKKAFRVVAPPTFFLSLTVYFAWNALHGAHGIRAYQDQLGLQKEALQAKQDAQDEQIVWRRRVAALKEKALDADMLDERSRAMLNLTQDGDIVVPYDKRNKLF</sequence>
<gene>
    <name evidence="1" type="ORF">E3D00_09750</name>
</gene>
<dbReference type="OrthoDB" id="9815600at2"/>
<proteinExistence type="predicted"/>
<keyword evidence="2" id="KW-1185">Reference proteome</keyword>
<protein>
    <submittedName>
        <fullName evidence="1">Septation inhibitor protein</fullName>
    </submittedName>
</protein>
<name>A0A4Y6UJM0_9PROT</name>
<dbReference type="AlphaFoldDB" id="A0A4Y6UJM0"/>
<evidence type="ECO:0000313" key="1">
    <source>
        <dbReference type="EMBL" id="QDH17819.1"/>
    </source>
</evidence>
<reference evidence="1 2" key="1">
    <citation type="submission" date="2019-03" db="EMBL/GenBank/DDBJ databases">
        <title>The complete genome sequence of Swingsia samuiensis NBRC107927(T).</title>
        <authorList>
            <person name="Chua K.-O."/>
            <person name="Chan K.-G."/>
            <person name="See-Too W.-S."/>
        </authorList>
    </citation>
    <scope>NUCLEOTIDE SEQUENCE [LARGE SCALE GENOMIC DNA]</scope>
    <source>
        <strain evidence="1 2">AH83</strain>
    </source>
</reference>
<accession>A0A4Y6UJM0</accession>
<organism evidence="1 2">
    <name type="scientific">Swingsia samuiensis</name>
    <dbReference type="NCBI Taxonomy" id="1293412"/>
    <lineage>
        <taxon>Bacteria</taxon>
        <taxon>Pseudomonadati</taxon>
        <taxon>Pseudomonadota</taxon>
        <taxon>Alphaproteobacteria</taxon>
        <taxon>Acetobacterales</taxon>
        <taxon>Acetobacteraceae</taxon>
        <taxon>Swingsia</taxon>
    </lineage>
</organism>
<dbReference type="Pfam" id="PF04977">
    <property type="entry name" value="DivIC"/>
    <property type="match status" value="1"/>
</dbReference>
<dbReference type="RefSeq" id="WP_141462124.1">
    <property type="nucleotide sequence ID" value="NZ_CP038141.1"/>
</dbReference>